<evidence type="ECO:0000256" key="2">
    <source>
        <dbReference type="SAM" id="Phobius"/>
    </source>
</evidence>
<reference evidence="3" key="1">
    <citation type="submission" date="2014-09" db="EMBL/GenBank/DDBJ databases">
        <title>Genome sequence of the luminous mushroom Mycena chlorophos for searching fungal bioluminescence genes.</title>
        <authorList>
            <person name="Tanaka Y."/>
            <person name="Kasuga D."/>
            <person name="Oba Y."/>
            <person name="Hase S."/>
            <person name="Sato K."/>
            <person name="Oba Y."/>
            <person name="Sakakibara Y."/>
        </authorList>
    </citation>
    <scope>NUCLEOTIDE SEQUENCE</scope>
</reference>
<feature type="transmembrane region" description="Helical" evidence="2">
    <location>
        <begin position="82"/>
        <end position="103"/>
    </location>
</feature>
<organism evidence="3 4">
    <name type="scientific">Mycena chlorophos</name>
    <name type="common">Agaric fungus</name>
    <name type="synonym">Agaricus chlorophos</name>
    <dbReference type="NCBI Taxonomy" id="658473"/>
    <lineage>
        <taxon>Eukaryota</taxon>
        <taxon>Fungi</taxon>
        <taxon>Dikarya</taxon>
        <taxon>Basidiomycota</taxon>
        <taxon>Agaricomycotina</taxon>
        <taxon>Agaricomycetes</taxon>
        <taxon>Agaricomycetidae</taxon>
        <taxon>Agaricales</taxon>
        <taxon>Marasmiineae</taxon>
        <taxon>Mycenaceae</taxon>
        <taxon>Mycena</taxon>
    </lineage>
</organism>
<dbReference type="EMBL" id="DF843405">
    <property type="protein sequence ID" value="GAT47364.1"/>
    <property type="molecule type" value="Genomic_DNA"/>
</dbReference>
<keyword evidence="2" id="KW-1133">Transmembrane helix</keyword>
<proteinExistence type="predicted"/>
<name>A0ABQ0LA52_MYCCL</name>
<keyword evidence="2" id="KW-0472">Membrane</keyword>
<protein>
    <submittedName>
        <fullName evidence="3">Uncharacterized protein</fullName>
    </submittedName>
</protein>
<sequence length="205" mass="22855">MIPVPRAVRYSFLYRLIMRGDRFDSREDKPTIVLYGPEAQLQSRLQRVGMVDTHRSFVPDDFPRDYPPIFPPRAPAPAQTSWFPAKLFVLLVVIAVVMMWPTLRRRVLRRVLRAAQALFRATSVAYTRLANSELVGALKSVSWREYAAVGVERGEAVARKGLAALIAFLQSFEEPRQVVAEERAAPASSSDAAVQVEVGGAGEES</sequence>
<feature type="region of interest" description="Disordered" evidence="1">
    <location>
        <begin position="182"/>
        <end position="205"/>
    </location>
</feature>
<keyword evidence="4" id="KW-1185">Reference proteome</keyword>
<accession>A0ABQ0LA52</accession>
<evidence type="ECO:0000313" key="3">
    <source>
        <dbReference type="EMBL" id="GAT47364.1"/>
    </source>
</evidence>
<evidence type="ECO:0000313" key="4">
    <source>
        <dbReference type="Proteomes" id="UP000815677"/>
    </source>
</evidence>
<keyword evidence="2" id="KW-0812">Transmembrane</keyword>
<gene>
    <name evidence="3" type="ORF">MCHLO_04825</name>
</gene>
<dbReference type="Proteomes" id="UP000815677">
    <property type="component" value="Unassembled WGS sequence"/>
</dbReference>
<evidence type="ECO:0000256" key="1">
    <source>
        <dbReference type="SAM" id="MobiDB-lite"/>
    </source>
</evidence>